<gene>
    <name evidence="1" type="ORF">NEISICOT_02937</name>
</gene>
<reference evidence="1" key="1">
    <citation type="submission" date="2009-07" db="EMBL/GenBank/DDBJ databases">
        <authorList>
            <person name="Weinstock G."/>
            <person name="Sodergren E."/>
            <person name="Clifton S."/>
            <person name="Fulton L."/>
            <person name="Fulton B."/>
            <person name="Courtney L."/>
            <person name="Fronick C."/>
            <person name="Harrison M."/>
            <person name="Strong C."/>
            <person name="Farmer C."/>
            <person name="Delahaunty K."/>
            <person name="Markovic C."/>
            <person name="Hall O."/>
            <person name="Minx P."/>
            <person name="Tomlinson C."/>
            <person name="Mitreva M."/>
            <person name="Nelson J."/>
            <person name="Hou S."/>
            <person name="Wollam A."/>
            <person name="Pepin K.H."/>
            <person name="Johnson M."/>
            <person name="Bhonagiri V."/>
            <person name="Nash W.E."/>
            <person name="Warren W."/>
            <person name="Chinwalla A."/>
            <person name="Mardis E.R."/>
            <person name="Wilson R.K."/>
        </authorList>
    </citation>
    <scope>NUCLEOTIDE SEQUENCE [LARGE SCALE GENOMIC DNA]</scope>
    <source>
        <strain evidence="1">ATCC 29256</strain>
    </source>
</reference>
<organism evidence="1 2">
    <name type="scientific">Neisseria sicca ATCC 29256</name>
    <dbReference type="NCBI Taxonomy" id="547045"/>
    <lineage>
        <taxon>Bacteria</taxon>
        <taxon>Pseudomonadati</taxon>
        <taxon>Pseudomonadota</taxon>
        <taxon>Betaproteobacteria</taxon>
        <taxon>Neisseriales</taxon>
        <taxon>Neisseriaceae</taxon>
        <taxon>Neisseria</taxon>
    </lineage>
</organism>
<dbReference type="AlphaFoldDB" id="C6M8R3"/>
<name>C6M8R3_NEISI</name>
<keyword evidence="2" id="KW-1185">Reference proteome</keyword>
<evidence type="ECO:0000313" key="1">
    <source>
        <dbReference type="EMBL" id="EET43353.1"/>
    </source>
</evidence>
<proteinExistence type="predicted"/>
<protein>
    <submittedName>
        <fullName evidence="1">Uncharacterized protein</fullName>
    </submittedName>
</protein>
<evidence type="ECO:0000313" key="2">
    <source>
        <dbReference type="Proteomes" id="UP000005365"/>
    </source>
</evidence>
<comment type="caution">
    <text evidence="1">The sequence shown here is derived from an EMBL/GenBank/DDBJ whole genome shotgun (WGS) entry which is preliminary data.</text>
</comment>
<sequence>MKHGSAPLYVGFILGRLKIKTFFQTMFVHQRWRDYIANSDRTSPHSSSPFNSACCYPFKIIIS</sequence>
<accession>C6M8R3</accession>
<dbReference type="EMBL" id="ACKO02000022">
    <property type="protein sequence ID" value="EET43353.1"/>
    <property type="molecule type" value="Genomic_DNA"/>
</dbReference>
<dbReference type="Proteomes" id="UP000005365">
    <property type="component" value="Unassembled WGS sequence"/>
</dbReference>